<proteinExistence type="inferred from homology"/>
<dbReference type="Pfam" id="PF00126">
    <property type="entry name" value="HTH_1"/>
    <property type="match status" value="1"/>
</dbReference>
<dbReference type="Proteomes" id="UP000315369">
    <property type="component" value="Unassembled WGS sequence"/>
</dbReference>
<dbReference type="PRINTS" id="PR00039">
    <property type="entry name" value="HTHLYSR"/>
</dbReference>
<dbReference type="PANTHER" id="PTHR30537">
    <property type="entry name" value="HTH-TYPE TRANSCRIPTIONAL REGULATOR"/>
    <property type="match status" value="1"/>
</dbReference>
<dbReference type="Gene3D" id="3.40.190.10">
    <property type="entry name" value="Periplasmic binding protein-like II"/>
    <property type="match status" value="2"/>
</dbReference>
<dbReference type="SUPFAM" id="SSF46785">
    <property type="entry name" value="Winged helix' DNA-binding domain"/>
    <property type="match status" value="1"/>
</dbReference>
<evidence type="ECO:0000256" key="4">
    <source>
        <dbReference type="ARBA" id="ARBA00023163"/>
    </source>
</evidence>
<protein>
    <submittedName>
        <fullName evidence="6">Transcriptional regulator GcvA</fullName>
    </submittedName>
</protein>
<evidence type="ECO:0000256" key="1">
    <source>
        <dbReference type="ARBA" id="ARBA00009437"/>
    </source>
</evidence>
<dbReference type="CDD" id="cd08432">
    <property type="entry name" value="PBP2_GcdR_TrpI_HvrB_AmpR_like"/>
    <property type="match status" value="1"/>
</dbReference>
<organism evidence="6 7">
    <name type="scientific">Myxococcus llanfairpwllgwyngyllgogerychwyrndrobwllllantysiliogogogochensis</name>
    <dbReference type="NCBI Taxonomy" id="2590453"/>
    <lineage>
        <taxon>Bacteria</taxon>
        <taxon>Pseudomonadati</taxon>
        <taxon>Myxococcota</taxon>
        <taxon>Myxococcia</taxon>
        <taxon>Myxococcales</taxon>
        <taxon>Cystobacterineae</taxon>
        <taxon>Myxococcaceae</taxon>
        <taxon>Myxococcus</taxon>
    </lineage>
</organism>
<dbReference type="EMBL" id="VIFM01000016">
    <property type="protein sequence ID" value="TQF16878.1"/>
    <property type="molecule type" value="Genomic_DNA"/>
</dbReference>
<dbReference type="GO" id="GO:0006351">
    <property type="term" value="P:DNA-templated transcription"/>
    <property type="evidence" value="ECO:0007669"/>
    <property type="project" value="TreeGrafter"/>
</dbReference>
<dbReference type="RefSeq" id="WP_141641484.1">
    <property type="nucleotide sequence ID" value="NZ_VIFM01000016.1"/>
</dbReference>
<comment type="caution">
    <text evidence="6">The sequence shown here is derived from an EMBL/GenBank/DDBJ whole genome shotgun (WGS) entry which is preliminary data.</text>
</comment>
<evidence type="ECO:0000313" key="7">
    <source>
        <dbReference type="Proteomes" id="UP000315369"/>
    </source>
</evidence>
<dbReference type="SUPFAM" id="SSF53850">
    <property type="entry name" value="Periplasmic binding protein-like II"/>
    <property type="match status" value="1"/>
</dbReference>
<name>A0A540X6M2_9BACT</name>
<evidence type="ECO:0000256" key="3">
    <source>
        <dbReference type="ARBA" id="ARBA00023125"/>
    </source>
</evidence>
<sequence>MRRIPPLGALRAFEAGARHLSFTRAATELRVTQAAISHQVRQLEDWLGVSLFERRGHALTLTTKGKAYLRELTPVFERLSEATTRLYEAEQGPLRLTVLPSFASSWLLPRLEGFRRLHPDLELHLSSASELWDFLDDRFDVGIRSGLGRWTGLKAEQLAPEVLAPVCSPALARKLRAPSDLGKVRLLHDTPKDGWRRWLDAAGVDGVDTGKGFAFNDAGLVLQAARQGDGVALGRLLLAADDLKAGRLVRPFATVLPNDFGYWLVHPRPLSSRRDVVAFKTWLLAEAQATSKALGLVPEVARRRE</sequence>
<keyword evidence="3" id="KW-0238">DNA-binding</keyword>
<keyword evidence="7" id="KW-1185">Reference proteome</keyword>
<feature type="domain" description="HTH lysR-type" evidence="5">
    <location>
        <begin position="5"/>
        <end position="62"/>
    </location>
</feature>
<evidence type="ECO:0000313" key="6">
    <source>
        <dbReference type="EMBL" id="TQF16878.1"/>
    </source>
</evidence>
<dbReference type="Gene3D" id="1.10.10.10">
    <property type="entry name" value="Winged helix-like DNA-binding domain superfamily/Winged helix DNA-binding domain"/>
    <property type="match status" value="1"/>
</dbReference>
<evidence type="ECO:0000259" key="5">
    <source>
        <dbReference type="PROSITE" id="PS50931"/>
    </source>
</evidence>
<comment type="similarity">
    <text evidence="1">Belongs to the LysR transcriptional regulatory family.</text>
</comment>
<dbReference type="OrthoDB" id="9807765at2"/>
<reference evidence="6 7" key="1">
    <citation type="submission" date="2019-06" db="EMBL/GenBank/DDBJ databases">
        <authorList>
            <person name="Livingstone P."/>
            <person name="Whitworth D."/>
        </authorList>
    </citation>
    <scope>NUCLEOTIDE SEQUENCE [LARGE SCALE GENOMIC DNA]</scope>
    <source>
        <strain evidence="6 7">AM401</strain>
    </source>
</reference>
<accession>A0A540X6M2</accession>
<dbReference type="InterPro" id="IPR058163">
    <property type="entry name" value="LysR-type_TF_proteobact-type"/>
</dbReference>
<dbReference type="PROSITE" id="PS50931">
    <property type="entry name" value="HTH_LYSR"/>
    <property type="match status" value="1"/>
</dbReference>
<dbReference type="InterPro" id="IPR036390">
    <property type="entry name" value="WH_DNA-bd_sf"/>
</dbReference>
<dbReference type="InterPro" id="IPR000847">
    <property type="entry name" value="LysR_HTH_N"/>
</dbReference>
<dbReference type="Pfam" id="PF03466">
    <property type="entry name" value="LysR_substrate"/>
    <property type="match status" value="1"/>
</dbReference>
<dbReference type="InterPro" id="IPR005119">
    <property type="entry name" value="LysR_subst-bd"/>
</dbReference>
<dbReference type="AlphaFoldDB" id="A0A540X6M2"/>
<gene>
    <name evidence="6" type="primary">gcvA</name>
    <name evidence="6" type="ORF">FJV41_06240</name>
</gene>
<dbReference type="FunFam" id="1.10.10.10:FF:000038">
    <property type="entry name" value="Glycine cleavage system transcriptional activator"/>
    <property type="match status" value="1"/>
</dbReference>
<keyword evidence="4" id="KW-0804">Transcription</keyword>
<dbReference type="PANTHER" id="PTHR30537:SF74">
    <property type="entry name" value="HTH-TYPE TRANSCRIPTIONAL REGULATOR TRPI"/>
    <property type="match status" value="1"/>
</dbReference>
<dbReference type="GO" id="GO:0043565">
    <property type="term" value="F:sequence-specific DNA binding"/>
    <property type="evidence" value="ECO:0007669"/>
    <property type="project" value="TreeGrafter"/>
</dbReference>
<evidence type="ECO:0000256" key="2">
    <source>
        <dbReference type="ARBA" id="ARBA00023015"/>
    </source>
</evidence>
<keyword evidence="2" id="KW-0805">Transcription regulation</keyword>
<dbReference type="GO" id="GO:0003700">
    <property type="term" value="F:DNA-binding transcription factor activity"/>
    <property type="evidence" value="ECO:0007669"/>
    <property type="project" value="InterPro"/>
</dbReference>
<dbReference type="InterPro" id="IPR036388">
    <property type="entry name" value="WH-like_DNA-bd_sf"/>
</dbReference>
<dbReference type="NCBIfam" id="NF008352">
    <property type="entry name" value="PRK11139.1"/>
    <property type="match status" value="1"/>
</dbReference>